<evidence type="ECO:0000313" key="1">
    <source>
        <dbReference type="EMBL" id="MBM9510241.1"/>
    </source>
</evidence>
<sequence length="126" mass="14029">MAAWTNDELDRIGSADELRIAGLRPDGTLRDPVTIWVVRDGDDLYVRSFKGRTSGWFRGAQARHEGRVDAGGVTKDVDFADEGDASVNERLDAAYRTKYQRFGPQYVDPMVAPAAREATLRLTPRS</sequence>
<proteinExistence type="predicted"/>
<gene>
    <name evidence="1" type="ORF">ITX44_37930</name>
</gene>
<dbReference type="Pfam" id="PF10012">
    <property type="entry name" value="DUF2255"/>
    <property type="match status" value="1"/>
</dbReference>
<accession>A0ABS2U507</accession>
<dbReference type="EMBL" id="JADKYB010000033">
    <property type="protein sequence ID" value="MBM9510241.1"/>
    <property type="molecule type" value="Genomic_DNA"/>
</dbReference>
<dbReference type="InterPro" id="IPR016888">
    <property type="entry name" value="UCP028498"/>
</dbReference>
<dbReference type="RefSeq" id="WP_205364008.1">
    <property type="nucleotide sequence ID" value="NZ_JADKYB010000033.1"/>
</dbReference>
<dbReference type="Proteomes" id="UP000749040">
    <property type="component" value="Unassembled WGS sequence"/>
</dbReference>
<protein>
    <submittedName>
        <fullName evidence="1">DUF2255 family protein</fullName>
    </submittedName>
</protein>
<reference evidence="1 2" key="1">
    <citation type="submission" date="2021-01" db="EMBL/GenBank/DDBJ databases">
        <title>Streptomyces acididurans sp. nov., isolated from a peat swamp forest soil.</title>
        <authorList>
            <person name="Chantavorakit T."/>
            <person name="Duangmal K."/>
        </authorList>
    </citation>
    <scope>NUCLEOTIDE SEQUENCE [LARGE SCALE GENOMIC DNA]</scope>
    <source>
        <strain evidence="1 2">KK5PA1</strain>
    </source>
</reference>
<evidence type="ECO:0000313" key="2">
    <source>
        <dbReference type="Proteomes" id="UP000749040"/>
    </source>
</evidence>
<organism evidence="1 2">
    <name type="scientific">Actinacidiphila acididurans</name>
    <dbReference type="NCBI Taxonomy" id="2784346"/>
    <lineage>
        <taxon>Bacteria</taxon>
        <taxon>Bacillati</taxon>
        <taxon>Actinomycetota</taxon>
        <taxon>Actinomycetes</taxon>
        <taxon>Kitasatosporales</taxon>
        <taxon>Streptomycetaceae</taxon>
        <taxon>Actinacidiphila</taxon>
    </lineage>
</organism>
<comment type="caution">
    <text evidence="1">The sequence shown here is derived from an EMBL/GenBank/DDBJ whole genome shotgun (WGS) entry which is preliminary data.</text>
</comment>
<keyword evidence="2" id="KW-1185">Reference proteome</keyword>
<name>A0ABS2U507_9ACTN</name>